<sequence length="424" mass="46787">MSTTENTPQVRMTTLPNGIRVVSQKIPGMQSAAVGIRNDSSTRNEPEDCAGASHFIEHLLFKGTPTRSADQITDEFNSIGARANAYTSQEEVFYYAVALASIIPATFDILADMFVNSFLPEKEVEKERAVVLQEILMNQDTPSRFIYNQFHQGFWQGHPLGTPILGTSESIGSIQRNRLMDYKLSHYLSSATIVSVAGNVEHDRMVEQAERTLGALPKGVPQVKKPQPGWRSAVGENRHYQRPLEQTLFYMGYPLPPAGNEHRHKLSVFNQILGTGMNSRLFREVRERRSLAYTVYSMMSSYTDSAALMIYAGTSADRAQEAVDVCHAEVLRFCEEKVSAEMLAAAKEQIRSARLMALDDCETQVRRISNTTSLLGAPEPVGASLEAIAAVTAEEVRDVARLLFSGVVPRVESVGTGEGPGLPR</sequence>
<dbReference type="InterPro" id="IPR050361">
    <property type="entry name" value="MPP/UQCRC_Complex"/>
</dbReference>
<dbReference type="Pfam" id="PF00675">
    <property type="entry name" value="Peptidase_M16"/>
    <property type="match status" value="1"/>
</dbReference>
<feature type="domain" description="Peptidase M16 N-terminal" evidence="2">
    <location>
        <begin position="20"/>
        <end position="167"/>
    </location>
</feature>
<name>A0A7R7FS92_9BACT</name>
<dbReference type="RefSeq" id="WP_185244887.1">
    <property type="nucleotide sequence ID" value="NZ_AP023213.1"/>
</dbReference>
<dbReference type="SUPFAM" id="SSF63411">
    <property type="entry name" value="LuxS/MPP-like metallohydrolase"/>
    <property type="match status" value="2"/>
</dbReference>
<gene>
    <name evidence="4" type="ORF">GEOBRER4_n1559</name>
</gene>
<evidence type="ECO:0000313" key="5">
    <source>
        <dbReference type="Proteomes" id="UP000515472"/>
    </source>
</evidence>
<reference evidence="4 5" key="1">
    <citation type="submission" date="2020-06" db="EMBL/GenBank/DDBJ databases">
        <title>Interaction of electrochemicaly active bacteria, Geobacter bremensis R4 on different carbon anode.</title>
        <authorList>
            <person name="Meng L."/>
            <person name="Yoshida N."/>
        </authorList>
    </citation>
    <scope>NUCLEOTIDE SEQUENCE [LARGE SCALE GENOMIC DNA]</scope>
    <source>
        <strain evidence="4 5">R4</strain>
    </source>
</reference>
<keyword evidence="5" id="KW-1185">Reference proteome</keyword>
<dbReference type="InterPro" id="IPR011765">
    <property type="entry name" value="Pept_M16_N"/>
</dbReference>
<dbReference type="Proteomes" id="UP000515472">
    <property type="component" value="Chromosome"/>
</dbReference>
<evidence type="ECO:0000259" key="3">
    <source>
        <dbReference type="Pfam" id="PF05193"/>
    </source>
</evidence>
<dbReference type="Gene3D" id="3.30.830.10">
    <property type="entry name" value="Metalloenzyme, LuxS/M16 peptidase-like"/>
    <property type="match status" value="2"/>
</dbReference>
<accession>A0A7R7FS92</accession>
<evidence type="ECO:0000259" key="2">
    <source>
        <dbReference type="Pfam" id="PF00675"/>
    </source>
</evidence>
<dbReference type="InterPro" id="IPR011249">
    <property type="entry name" value="Metalloenz_LuxS/M16"/>
</dbReference>
<feature type="domain" description="Peptidase M16 C-terminal" evidence="3">
    <location>
        <begin position="173"/>
        <end position="349"/>
    </location>
</feature>
<dbReference type="InterPro" id="IPR007863">
    <property type="entry name" value="Peptidase_M16_C"/>
</dbReference>
<organism evidence="4 5">
    <name type="scientific">Citrifermentans bremense</name>
    <dbReference type="NCBI Taxonomy" id="60035"/>
    <lineage>
        <taxon>Bacteria</taxon>
        <taxon>Pseudomonadati</taxon>
        <taxon>Thermodesulfobacteriota</taxon>
        <taxon>Desulfuromonadia</taxon>
        <taxon>Geobacterales</taxon>
        <taxon>Geobacteraceae</taxon>
        <taxon>Citrifermentans</taxon>
    </lineage>
</organism>
<evidence type="ECO:0000313" key="4">
    <source>
        <dbReference type="EMBL" id="BCO11312.1"/>
    </source>
</evidence>
<evidence type="ECO:0000256" key="1">
    <source>
        <dbReference type="ARBA" id="ARBA00007261"/>
    </source>
</evidence>
<dbReference type="GO" id="GO:0046872">
    <property type="term" value="F:metal ion binding"/>
    <property type="evidence" value="ECO:0007669"/>
    <property type="project" value="InterPro"/>
</dbReference>
<proteinExistence type="inferred from homology"/>
<dbReference type="Pfam" id="PF05193">
    <property type="entry name" value="Peptidase_M16_C"/>
    <property type="match status" value="1"/>
</dbReference>
<comment type="similarity">
    <text evidence="1">Belongs to the peptidase M16 family.</text>
</comment>
<dbReference type="PANTHER" id="PTHR11851">
    <property type="entry name" value="METALLOPROTEASE"/>
    <property type="match status" value="1"/>
</dbReference>
<protein>
    <submittedName>
        <fullName evidence="4">Peptidase, M16 family</fullName>
    </submittedName>
</protein>
<dbReference type="AlphaFoldDB" id="A0A7R7FS92"/>
<dbReference type="EMBL" id="AP023213">
    <property type="protein sequence ID" value="BCO11312.1"/>
    <property type="molecule type" value="Genomic_DNA"/>
</dbReference>
<dbReference type="PANTHER" id="PTHR11851:SF49">
    <property type="entry name" value="MITOCHONDRIAL-PROCESSING PEPTIDASE SUBUNIT ALPHA"/>
    <property type="match status" value="1"/>
</dbReference>